<dbReference type="PANTHER" id="PTHR11019:SF159">
    <property type="entry name" value="TRANSCRIPTIONAL REGULATOR-RELATED"/>
    <property type="match status" value="1"/>
</dbReference>
<dbReference type="EMBL" id="JAAXPE010000031">
    <property type="protein sequence ID" value="NKY88616.1"/>
    <property type="molecule type" value="Genomic_DNA"/>
</dbReference>
<evidence type="ECO:0000256" key="2">
    <source>
        <dbReference type="ARBA" id="ARBA00023163"/>
    </source>
</evidence>
<dbReference type="PANTHER" id="PTHR11019">
    <property type="entry name" value="HTH-TYPE TRANSCRIPTIONAL REGULATOR NIMR"/>
    <property type="match status" value="1"/>
</dbReference>
<comment type="caution">
    <text evidence="4">The sequence shown here is derived from an EMBL/GenBank/DDBJ whole genome shotgun (WGS) entry which is preliminary data.</text>
</comment>
<keyword evidence="2" id="KW-0804">Transcription</keyword>
<keyword evidence="1" id="KW-0805">Transcription regulation</keyword>
<evidence type="ECO:0000256" key="1">
    <source>
        <dbReference type="ARBA" id="ARBA00023015"/>
    </source>
</evidence>
<dbReference type="AlphaFoldDB" id="A0A7X6M1L9"/>
<dbReference type="Pfam" id="PF12833">
    <property type="entry name" value="HTH_18"/>
    <property type="match status" value="1"/>
</dbReference>
<dbReference type="Gene3D" id="1.10.10.60">
    <property type="entry name" value="Homeodomain-like"/>
    <property type="match status" value="1"/>
</dbReference>
<evidence type="ECO:0000259" key="3">
    <source>
        <dbReference type="PROSITE" id="PS01124"/>
    </source>
</evidence>
<organism evidence="4 5">
    <name type="scientific">Nocardia veterana</name>
    <dbReference type="NCBI Taxonomy" id="132249"/>
    <lineage>
        <taxon>Bacteria</taxon>
        <taxon>Bacillati</taxon>
        <taxon>Actinomycetota</taxon>
        <taxon>Actinomycetes</taxon>
        <taxon>Mycobacteriales</taxon>
        <taxon>Nocardiaceae</taxon>
        <taxon>Nocardia</taxon>
    </lineage>
</organism>
<accession>A0A7X6M1L9</accession>
<dbReference type="GO" id="GO:0003700">
    <property type="term" value="F:DNA-binding transcription factor activity"/>
    <property type="evidence" value="ECO:0007669"/>
    <property type="project" value="InterPro"/>
</dbReference>
<keyword evidence="5" id="KW-1185">Reference proteome</keyword>
<dbReference type="InterPro" id="IPR009057">
    <property type="entry name" value="Homeodomain-like_sf"/>
</dbReference>
<dbReference type="SUPFAM" id="SSF46689">
    <property type="entry name" value="Homeodomain-like"/>
    <property type="match status" value="1"/>
</dbReference>
<dbReference type="PROSITE" id="PS01124">
    <property type="entry name" value="HTH_ARAC_FAMILY_2"/>
    <property type="match status" value="1"/>
</dbReference>
<proteinExistence type="predicted"/>
<evidence type="ECO:0000313" key="4">
    <source>
        <dbReference type="EMBL" id="NKY88616.1"/>
    </source>
</evidence>
<dbReference type="GO" id="GO:0043565">
    <property type="term" value="F:sequence-specific DNA binding"/>
    <property type="evidence" value="ECO:0007669"/>
    <property type="project" value="InterPro"/>
</dbReference>
<sequence>MTTMTRATVSTTDTAPVRAVVWLWPGQAAYFGPSFHLDTHSAAVHTLAVGIDASFAITLPGSATRRVRSVLVPARVRHRIESAGRMLFFYLDAQSGSAAGVRAAMRDRSSSVLAEHRATAPLIDHLSGPDAPNPAAIRRIILGGADVALVDYRVRRTMARLLADPGRAPTAAAAAEAVGLSESRFLHLFTAHAGTSYRRYRMWARLLRAGAAVAAGRDLTAAAADAGFASTSHFSDTFRAVFGLSATAVLARGTEIVVLER</sequence>
<protein>
    <submittedName>
        <fullName evidence="4">AraC family transcriptional regulator</fullName>
    </submittedName>
</protein>
<name>A0A7X6M1L9_9NOCA</name>
<gene>
    <name evidence="4" type="ORF">HGA07_23705</name>
</gene>
<dbReference type="InterPro" id="IPR018060">
    <property type="entry name" value="HTH_AraC"/>
</dbReference>
<feature type="domain" description="HTH araC/xylS-type" evidence="3">
    <location>
        <begin position="152"/>
        <end position="252"/>
    </location>
</feature>
<evidence type="ECO:0000313" key="5">
    <source>
        <dbReference type="Proteomes" id="UP000523447"/>
    </source>
</evidence>
<dbReference type="RefSeq" id="WP_083893321.1">
    <property type="nucleotide sequence ID" value="NZ_CAWPHS010000025.1"/>
</dbReference>
<dbReference type="Proteomes" id="UP000523447">
    <property type="component" value="Unassembled WGS sequence"/>
</dbReference>
<dbReference type="SMART" id="SM00342">
    <property type="entry name" value="HTH_ARAC"/>
    <property type="match status" value="1"/>
</dbReference>
<reference evidence="4 5" key="1">
    <citation type="submission" date="2020-04" db="EMBL/GenBank/DDBJ databases">
        <title>MicrobeNet Type strains.</title>
        <authorList>
            <person name="Nicholson A.C."/>
        </authorList>
    </citation>
    <scope>NUCLEOTIDE SEQUENCE [LARGE SCALE GENOMIC DNA]</scope>
    <source>
        <strain evidence="4 5">DSM 44445</strain>
    </source>
</reference>